<evidence type="ECO:0000256" key="1">
    <source>
        <dbReference type="ARBA" id="ARBA00008455"/>
    </source>
</evidence>
<dbReference type="PROSITE" id="PS00640">
    <property type="entry name" value="THIOL_PROTEASE_ASN"/>
    <property type="match status" value="1"/>
</dbReference>
<dbReference type="FunFam" id="3.90.70.10:FF:000332">
    <property type="entry name" value="Cathepsin L1"/>
    <property type="match status" value="1"/>
</dbReference>
<dbReference type="AlphaFoldDB" id="A0A553PTM0"/>
<organism evidence="10 11">
    <name type="scientific">Tigriopus californicus</name>
    <name type="common">Marine copepod</name>
    <dbReference type="NCBI Taxonomy" id="6832"/>
    <lineage>
        <taxon>Eukaryota</taxon>
        <taxon>Metazoa</taxon>
        <taxon>Ecdysozoa</taxon>
        <taxon>Arthropoda</taxon>
        <taxon>Crustacea</taxon>
        <taxon>Multicrustacea</taxon>
        <taxon>Hexanauplia</taxon>
        <taxon>Copepoda</taxon>
        <taxon>Harpacticoida</taxon>
        <taxon>Harpacticidae</taxon>
        <taxon>Tigriopus</taxon>
    </lineage>
</organism>
<reference evidence="10 11" key="1">
    <citation type="journal article" date="2018" name="Nat. Ecol. Evol.">
        <title>Genomic signatures of mitonuclear coevolution across populations of Tigriopus californicus.</title>
        <authorList>
            <person name="Barreto F.S."/>
            <person name="Watson E.T."/>
            <person name="Lima T.G."/>
            <person name="Willett C.S."/>
            <person name="Edmands S."/>
            <person name="Li W."/>
            <person name="Burton R.S."/>
        </authorList>
    </citation>
    <scope>NUCLEOTIDE SEQUENCE [LARGE SCALE GENOMIC DNA]</scope>
    <source>
        <strain evidence="10 11">San Diego</strain>
    </source>
</reference>
<dbReference type="PROSITE" id="PS00639">
    <property type="entry name" value="THIOL_PROTEASE_HIS"/>
    <property type="match status" value="1"/>
</dbReference>
<dbReference type="CDD" id="cd02248">
    <property type="entry name" value="Peptidase_C1A"/>
    <property type="match status" value="1"/>
</dbReference>
<protein>
    <submittedName>
        <fullName evidence="10">Uncharacterized protein</fullName>
    </submittedName>
</protein>
<sequence>MKVFIALALCVALASAATFQEEGFLSREFQLFEAKFAKKYASVAERQSRYNIFKQNVAKIQQHNLSGKSWTESISQFADMTHEEFVSQRLNGYVNMKKEGLGAAKAQEHIDIAALPESMDWRDKGVVTEVKDQGSCGSCWAFASVESIESYVAINNGSLMELSAQQITSCTPNELQCGGTGGCQGSIPQLGWTYVQLFGLVSEDDWPYQSGGNGASGSCDDSSDMNKAVTVRGYELLPRNDYNAILNHLATVGPLAVAVDASFWGFYGGGVFDGCPYDSNIVINHAVQMVGYGTDPDEGDYWIVRNSWGPSWGEDGYIRLKRNSTPQCGTDSTPLSGTACVNDGNDEQYVCGTCAVLFDVLYPIGATAL</sequence>
<dbReference type="InterPro" id="IPR000668">
    <property type="entry name" value="Peptidase_C1A_C"/>
</dbReference>
<dbReference type="InterPro" id="IPR038765">
    <property type="entry name" value="Papain-like_cys_pep_sf"/>
</dbReference>
<evidence type="ECO:0000256" key="3">
    <source>
        <dbReference type="ARBA" id="ARBA00022801"/>
    </source>
</evidence>
<keyword evidence="2" id="KW-0645">Protease</keyword>
<keyword evidence="6" id="KW-1015">Disulfide bond</keyword>
<keyword evidence="5" id="KW-0865">Zymogen</keyword>
<dbReference type="SMART" id="SM00645">
    <property type="entry name" value="Pept_C1"/>
    <property type="match status" value="1"/>
</dbReference>
<evidence type="ECO:0000259" key="9">
    <source>
        <dbReference type="SMART" id="SM00848"/>
    </source>
</evidence>
<dbReference type="EMBL" id="VCGU01000001">
    <property type="protein sequence ID" value="TRY81038.1"/>
    <property type="molecule type" value="Genomic_DNA"/>
</dbReference>
<dbReference type="GO" id="GO:0008234">
    <property type="term" value="F:cysteine-type peptidase activity"/>
    <property type="evidence" value="ECO:0007669"/>
    <property type="project" value="UniProtKB-KW"/>
</dbReference>
<keyword evidence="4" id="KW-0788">Thiol protease</keyword>
<evidence type="ECO:0000313" key="10">
    <source>
        <dbReference type="EMBL" id="TRY81038.1"/>
    </source>
</evidence>
<gene>
    <name evidence="10" type="ORF">TCAL_11628</name>
</gene>
<dbReference type="Proteomes" id="UP000318571">
    <property type="component" value="Chromosome 12"/>
</dbReference>
<evidence type="ECO:0000256" key="7">
    <source>
        <dbReference type="SAM" id="SignalP"/>
    </source>
</evidence>
<dbReference type="InterPro" id="IPR039417">
    <property type="entry name" value="Peptidase_C1A_papain-like"/>
</dbReference>
<evidence type="ECO:0000256" key="5">
    <source>
        <dbReference type="ARBA" id="ARBA00023145"/>
    </source>
</evidence>
<comment type="similarity">
    <text evidence="1">Belongs to the peptidase C1 family.</text>
</comment>
<dbReference type="InterPro" id="IPR013128">
    <property type="entry name" value="Peptidase_C1A"/>
</dbReference>
<dbReference type="PANTHER" id="PTHR12411">
    <property type="entry name" value="CYSTEINE PROTEASE FAMILY C1-RELATED"/>
    <property type="match status" value="1"/>
</dbReference>
<evidence type="ECO:0000259" key="8">
    <source>
        <dbReference type="SMART" id="SM00645"/>
    </source>
</evidence>
<feature type="signal peptide" evidence="7">
    <location>
        <begin position="1"/>
        <end position="16"/>
    </location>
</feature>
<dbReference type="OMA" id="AKPPYWI"/>
<dbReference type="GO" id="GO:0006508">
    <property type="term" value="P:proteolysis"/>
    <property type="evidence" value="ECO:0007669"/>
    <property type="project" value="UniProtKB-KW"/>
</dbReference>
<dbReference type="InterPro" id="IPR000169">
    <property type="entry name" value="Pept_cys_AS"/>
</dbReference>
<dbReference type="Pfam" id="PF00112">
    <property type="entry name" value="Peptidase_C1"/>
    <property type="match status" value="1"/>
</dbReference>
<dbReference type="InterPro" id="IPR025661">
    <property type="entry name" value="Pept_asp_AS"/>
</dbReference>
<dbReference type="InterPro" id="IPR013201">
    <property type="entry name" value="Prot_inhib_I29"/>
</dbReference>
<dbReference type="SMART" id="SM00848">
    <property type="entry name" value="Inhibitor_I29"/>
    <property type="match status" value="1"/>
</dbReference>
<evidence type="ECO:0000313" key="11">
    <source>
        <dbReference type="Proteomes" id="UP000318571"/>
    </source>
</evidence>
<evidence type="ECO:0000256" key="2">
    <source>
        <dbReference type="ARBA" id="ARBA00022670"/>
    </source>
</evidence>
<keyword evidence="11" id="KW-1185">Reference proteome</keyword>
<dbReference type="PRINTS" id="PR00705">
    <property type="entry name" value="PAPAIN"/>
</dbReference>
<keyword evidence="7" id="KW-0732">Signal</keyword>
<dbReference type="PROSITE" id="PS00139">
    <property type="entry name" value="THIOL_PROTEASE_CYS"/>
    <property type="match status" value="1"/>
</dbReference>
<dbReference type="SUPFAM" id="SSF54001">
    <property type="entry name" value="Cysteine proteinases"/>
    <property type="match status" value="1"/>
</dbReference>
<dbReference type="Pfam" id="PF08246">
    <property type="entry name" value="Inhibitor_I29"/>
    <property type="match status" value="1"/>
</dbReference>
<keyword evidence="3" id="KW-0378">Hydrolase</keyword>
<dbReference type="InterPro" id="IPR025660">
    <property type="entry name" value="Pept_his_AS"/>
</dbReference>
<dbReference type="Gene3D" id="3.90.70.10">
    <property type="entry name" value="Cysteine proteinases"/>
    <property type="match status" value="1"/>
</dbReference>
<feature type="domain" description="Cathepsin propeptide inhibitor" evidence="9">
    <location>
        <begin position="29"/>
        <end position="85"/>
    </location>
</feature>
<accession>A0A553PTM0</accession>
<dbReference type="OrthoDB" id="498368at2759"/>
<comment type="caution">
    <text evidence="10">The sequence shown here is derived from an EMBL/GenBank/DDBJ whole genome shotgun (WGS) entry which is preliminary data.</text>
</comment>
<feature type="domain" description="Peptidase C1A papain C-terminal" evidence="8">
    <location>
        <begin position="115"/>
        <end position="338"/>
    </location>
</feature>
<evidence type="ECO:0000256" key="6">
    <source>
        <dbReference type="ARBA" id="ARBA00023157"/>
    </source>
</evidence>
<name>A0A553PTM0_TIGCA</name>
<evidence type="ECO:0000256" key="4">
    <source>
        <dbReference type="ARBA" id="ARBA00022807"/>
    </source>
</evidence>
<feature type="chain" id="PRO_5022091452" evidence="7">
    <location>
        <begin position="17"/>
        <end position="369"/>
    </location>
</feature>
<proteinExistence type="inferred from homology"/>
<dbReference type="STRING" id="6832.A0A553PTM0"/>